<evidence type="ECO:0000313" key="2">
    <source>
        <dbReference type="Proteomes" id="UP001428341"/>
    </source>
</evidence>
<accession>A0AAP0QFL5</accession>
<comment type="caution">
    <text evidence="1">The sequence shown here is derived from an EMBL/GenBank/DDBJ whole genome shotgun (WGS) entry which is preliminary data.</text>
</comment>
<sequence>MVQSTTINKNGRCLFQAQDLQPFFHPSANTQKIEEVAAGCGWIYEKSVADGRSLRLELLLGKMGLLVEVLMNIALEMFVVDNNSCCGTLLEFEEAD</sequence>
<evidence type="ECO:0000313" key="1">
    <source>
        <dbReference type="EMBL" id="KAK9187773.1"/>
    </source>
</evidence>
<dbReference type="AlphaFoldDB" id="A0AAP0QFL5"/>
<name>A0AAP0QFL5_9ROSI</name>
<dbReference type="Proteomes" id="UP001428341">
    <property type="component" value="Unassembled WGS sequence"/>
</dbReference>
<organism evidence="1 2">
    <name type="scientific">Citrus x changshan-huyou</name>
    <dbReference type="NCBI Taxonomy" id="2935761"/>
    <lineage>
        <taxon>Eukaryota</taxon>
        <taxon>Viridiplantae</taxon>
        <taxon>Streptophyta</taxon>
        <taxon>Embryophyta</taxon>
        <taxon>Tracheophyta</taxon>
        <taxon>Spermatophyta</taxon>
        <taxon>Magnoliopsida</taxon>
        <taxon>eudicotyledons</taxon>
        <taxon>Gunneridae</taxon>
        <taxon>Pentapetalae</taxon>
        <taxon>rosids</taxon>
        <taxon>malvids</taxon>
        <taxon>Sapindales</taxon>
        <taxon>Rutaceae</taxon>
        <taxon>Aurantioideae</taxon>
        <taxon>Citrus</taxon>
    </lineage>
</organism>
<keyword evidence="2" id="KW-1185">Reference proteome</keyword>
<gene>
    <name evidence="1" type="ORF">WN944_019172</name>
</gene>
<reference evidence="1 2" key="1">
    <citation type="submission" date="2024-05" db="EMBL/GenBank/DDBJ databases">
        <title>Haplotype-resolved chromosome-level genome assembly of Huyou (Citrus changshanensis).</title>
        <authorList>
            <person name="Miao C."/>
            <person name="Chen W."/>
            <person name="Wu Y."/>
            <person name="Wang L."/>
            <person name="Zhao S."/>
            <person name="Grierson D."/>
            <person name="Xu C."/>
            <person name="Chen K."/>
        </authorList>
    </citation>
    <scope>NUCLEOTIDE SEQUENCE [LARGE SCALE GENOMIC DNA]</scope>
    <source>
        <strain evidence="1">01-14</strain>
        <tissue evidence="1">Leaf</tissue>
    </source>
</reference>
<dbReference type="EMBL" id="JBCGBO010000007">
    <property type="protein sequence ID" value="KAK9187773.1"/>
    <property type="molecule type" value="Genomic_DNA"/>
</dbReference>
<proteinExistence type="predicted"/>
<protein>
    <submittedName>
        <fullName evidence="1">Uncharacterized protein</fullName>
    </submittedName>
</protein>